<dbReference type="AlphaFoldDB" id="A0A5J4V7Q2"/>
<evidence type="ECO:0000313" key="2">
    <source>
        <dbReference type="EMBL" id="KAA6378483.1"/>
    </source>
</evidence>
<dbReference type="Proteomes" id="UP000324800">
    <property type="component" value="Unassembled WGS sequence"/>
</dbReference>
<organism evidence="2 3">
    <name type="scientific">Streblomastix strix</name>
    <dbReference type="NCBI Taxonomy" id="222440"/>
    <lineage>
        <taxon>Eukaryota</taxon>
        <taxon>Metamonada</taxon>
        <taxon>Preaxostyla</taxon>
        <taxon>Oxymonadida</taxon>
        <taxon>Streblomastigidae</taxon>
        <taxon>Streblomastix</taxon>
    </lineage>
</organism>
<evidence type="ECO:0000256" key="1">
    <source>
        <dbReference type="SAM" id="MobiDB-lite"/>
    </source>
</evidence>
<comment type="caution">
    <text evidence="2">The sequence shown here is derived from an EMBL/GenBank/DDBJ whole genome shotgun (WGS) entry which is preliminary data.</text>
</comment>
<dbReference type="EMBL" id="SNRW01009113">
    <property type="protein sequence ID" value="KAA6378483.1"/>
    <property type="molecule type" value="Genomic_DNA"/>
</dbReference>
<feature type="region of interest" description="Disordered" evidence="1">
    <location>
        <begin position="32"/>
        <end position="52"/>
    </location>
</feature>
<accession>A0A5J4V7Q2</accession>
<reference evidence="2 3" key="1">
    <citation type="submission" date="2019-03" db="EMBL/GenBank/DDBJ databases">
        <title>Single cell metagenomics reveals metabolic interactions within the superorganism composed of flagellate Streblomastix strix and complex community of Bacteroidetes bacteria on its surface.</title>
        <authorList>
            <person name="Treitli S.C."/>
            <person name="Kolisko M."/>
            <person name="Husnik F."/>
            <person name="Keeling P."/>
            <person name="Hampl V."/>
        </authorList>
    </citation>
    <scope>NUCLEOTIDE SEQUENCE [LARGE SCALE GENOMIC DNA]</scope>
    <source>
        <strain evidence="2">ST1C</strain>
    </source>
</reference>
<protein>
    <submittedName>
        <fullName evidence="2">Uncharacterized protein</fullName>
    </submittedName>
</protein>
<gene>
    <name evidence="2" type="ORF">EZS28_025990</name>
</gene>
<proteinExistence type="predicted"/>
<name>A0A5J4V7Q2_9EUKA</name>
<sequence length="86" mass="9690">MEHTPNNHNQLISRIPLFVQVVACALEIQVRHGQQSGASDRNEDNEASRPPSFLINQHIQQFVITQVEKLLHELLSKTDPTTPSPV</sequence>
<evidence type="ECO:0000313" key="3">
    <source>
        <dbReference type="Proteomes" id="UP000324800"/>
    </source>
</evidence>